<protein>
    <submittedName>
        <fullName evidence="1">Uncharacterized protein</fullName>
    </submittedName>
</protein>
<dbReference type="EMBL" id="JARK01001359">
    <property type="protein sequence ID" value="EYC19970.1"/>
    <property type="molecule type" value="Genomic_DNA"/>
</dbReference>
<keyword evidence="2" id="KW-1185">Reference proteome</keyword>
<reference evidence="2" key="1">
    <citation type="journal article" date="2015" name="Nat. Genet.">
        <title>The genome and transcriptome of the zoonotic hookworm Ancylostoma ceylanicum identify infection-specific gene families.</title>
        <authorList>
            <person name="Schwarz E.M."/>
            <person name="Hu Y."/>
            <person name="Antoshechkin I."/>
            <person name="Miller M.M."/>
            <person name="Sternberg P.W."/>
            <person name="Aroian R.V."/>
        </authorList>
    </citation>
    <scope>NUCLEOTIDE SEQUENCE</scope>
    <source>
        <strain evidence="2">HY135</strain>
    </source>
</reference>
<name>A0A016UXQ8_9BILA</name>
<evidence type="ECO:0000313" key="1">
    <source>
        <dbReference type="EMBL" id="EYC19970.1"/>
    </source>
</evidence>
<accession>A0A016UXQ8</accession>
<sequence>MENVLKFGQRQNVNNPVRKDIQHHTKKIRYEVRSNQSAYIWTSRIAATVSLQIQCVYISRLNSVYNNEHIIFSMLEKLDGAHKFQVRAKVPGQLVVVLRLTSFCLLPMHAISWQRFSCVLVASKICYPYQFRLGSTSQRCFVSDVQLMLCAVREFMKFCVMNSNLGDQQGWLLASIMLPPKRMYNNR</sequence>
<dbReference type="AlphaFoldDB" id="A0A016UXQ8"/>
<proteinExistence type="predicted"/>
<organism evidence="1 2">
    <name type="scientific">Ancylostoma ceylanicum</name>
    <dbReference type="NCBI Taxonomy" id="53326"/>
    <lineage>
        <taxon>Eukaryota</taxon>
        <taxon>Metazoa</taxon>
        <taxon>Ecdysozoa</taxon>
        <taxon>Nematoda</taxon>
        <taxon>Chromadorea</taxon>
        <taxon>Rhabditida</taxon>
        <taxon>Rhabditina</taxon>
        <taxon>Rhabditomorpha</taxon>
        <taxon>Strongyloidea</taxon>
        <taxon>Ancylostomatidae</taxon>
        <taxon>Ancylostomatinae</taxon>
        <taxon>Ancylostoma</taxon>
    </lineage>
</organism>
<comment type="caution">
    <text evidence="1">The sequence shown here is derived from an EMBL/GenBank/DDBJ whole genome shotgun (WGS) entry which is preliminary data.</text>
</comment>
<gene>
    <name evidence="1" type="primary">Acey_s0023.g808</name>
    <name evidence="1" type="ORF">Y032_0023g808</name>
</gene>
<evidence type="ECO:0000313" key="2">
    <source>
        <dbReference type="Proteomes" id="UP000024635"/>
    </source>
</evidence>
<dbReference type="Proteomes" id="UP000024635">
    <property type="component" value="Unassembled WGS sequence"/>
</dbReference>